<feature type="transmembrane region" description="Helical" evidence="1">
    <location>
        <begin position="7"/>
        <end position="30"/>
    </location>
</feature>
<feature type="transmembrane region" description="Helical" evidence="1">
    <location>
        <begin position="75"/>
        <end position="96"/>
    </location>
</feature>
<evidence type="ECO:0000313" key="2">
    <source>
        <dbReference type="EMBL" id="PJZ50888.1"/>
    </source>
</evidence>
<protein>
    <submittedName>
        <fullName evidence="2">Uncharacterized protein</fullName>
    </submittedName>
</protein>
<dbReference type="EMBL" id="NPDR01000001">
    <property type="protein sequence ID" value="PJZ50888.1"/>
    <property type="molecule type" value="Genomic_DNA"/>
</dbReference>
<accession>A0A2M9YH80</accession>
<dbReference type="AlphaFoldDB" id="A0A2M9YH80"/>
<dbReference type="RefSeq" id="WP_100708981.1">
    <property type="nucleotide sequence ID" value="NZ_NPDR01000001.1"/>
</dbReference>
<name>A0A2M9YH80_9LEPT</name>
<proteinExistence type="predicted"/>
<gene>
    <name evidence="2" type="ORF">CH362_03755</name>
</gene>
<keyword evidence="3" id="KW-1185">Reference proteome</keyword>
<dbReference type="Proteomes" id="UP000231926">
    <property type="component" value="Unassembled WGS sequence"/>
</dbReference>
<keyword evidence="1" id="KW-1133">Transmembrane helix</keyword>
<keyword evidence="1" id="KW-0472">Membrane</keyword>
<keyword evidence="1" id="KW-0812">Transmembrane</keyword>
<organism evidence="2 3">
    <name type="scientific">Leptospira saintgironsiae</name>
    <dbReference type="NCBI Taxonomy" id="2023183"/>
    <lineage>
        <taxon>Bacteria</taxon>
        <taxon>Pseudomonadati</taxon>
        <taxon>Spirochaetota</taxon>
        <taxon>Spirochaetia</taxon>
        <taxon>Leptospirales</taxon>
        <taxon>Leptospiraceae</taxon>
        <taxon>Leptospira</taxon>
    </lineage>
</organism>
<comment type="caution">
    <text evidence="2">The sequence shown here is derived from an EMBL/GenBank/DDBJ whole genome shotgun (WGS) entry which is preliminary data.</text>
</comment>
<evidence type="ECO:0000313" key="3">
    <source>
        <dbReference type="Proteomes" id="UP000231926"/>
    </source>
</evidence>
<reference evidence="2 3" key="1">
    <citation type="submission" date="2017-07" db="EMBL/GenBank/DDBJ databases">
        <title>Leptospira spp. isolated from tropical soils.</title>
        <authorList>
            <person name="Thibeaux R."/>
            <person name="Iraola G."/>
            <person name="Ferres I."/>
            <person name="Bierque E."/>
            <person name="Girault D."/>
            <person name="Soupe-Gilbert M.-E."/>
            <person name="Picardeau M."/>
            <person name="Goarant C."/>
        </authorList>
    </citation>
    <scope>NUCLEOTIDE SEQUENCE [LARGE SCALE GENOMIC DNA]</scope>
    <source>
        <strain evidence="2 3">FH4-C-A2</strain>
    </source>
</reference>
<evidence type="ECO:0000256" key="1">
    <source>
        <dbReference type="SAM" id="Phobius"/>
    </source>
</evidence>
<feature type="transmembrane region" description="Helical" evidence="1">
    <location>
        <begin position="46"/>
        <end position="63"/>
    </location>
</feature>
<dbReference type="OrthoDB" id="331032at2"/>
<sequence>MNKDLTSFYVLGFIRSFVFLIVLCIMLVVSESLSSYLYDKNELPEISFISGLVLSIGAAFTASRHKSQDKEPSKLVFILVSSILNFGILLVGLFLIRKFFPGWIA</sequence>